<dbReference type="GO" id="GO:0006355">
    <property type="term" value="P:regulation of DNA-templated transcription"/>
    <property type="evidence" value="ECO:0007669"/>
    <property type="project" value="InterPro"/>
</dbReference>
<dbReference type="PANTHER" id="PTHR31744">
    <property type="entry name" value="PROTEIN CUP-SHAPED COTYLEDON 2-RELATED"/>
    <property type="match status" value="1"/>
</dbReference>
<evidence type="ECO:0000256" key="2">
    <source>
        <dbReference type="ARBA" id="ARBA00023125"/>
    </source>
</evidence>
<gene>
    <name evidence="7" type="ORF">FCM35_KLT11277</name>
</gene>
<sequence length="459" mass="51379">MSISVNGQSCVPPGFRFHPTEEELLNYYLRKKVGNEKIDLDVIRDVDLNKLEPWDIQEKCKIGSTPQNDWYFFSHKDKKYPTGTRTNRATAAGFWKATGRDKVIYNSFKPIGMRKTLVFYKGRAPHGQKSDWIMHEYRLDEVTDTNSHSHSHSHVASPIAEANQEDGWVVCRVFKKKNHLKSISSPKNCSSITSDAKTQLMHSTSDEALDHILQYMGRSCKQETEKCSNASTSLSFKCLKPIETIASMHERFMKLPALESPTFQSSVSPTCNSQESYMQDTVAAVVNMDRNYNSGDGITDWAAMDRLVASHLNGQADPAKHELACFDEPNFNFYPTSRLLLSSGADECTRGASDITSNTGGDGCDGDLWSFARSASSGSGSERLSHEESGGAGGRGGAMEWRYPYMGPDQNLLTQVRTYVDILSERGRGPMLDPFFLICFTMRACCFNIRADQARMYVS</sequence>
<dbReference type="InterPro" id="IPR003441">
    <property type="entry name" value="NAC-dom"/>
</dbReference>
<organism evidence="7 8">
    <name type="scientific">Carex littledalei</name>
    <dbReference type="NCBI Taxonomy" id="544730"/>
    <lineage>
        <taxon>Eukaryota</taxon>
        <taxon>Viridiplantae</taxon>
        <taxon>Streptophyta</taxon>
        <taxon>Embryophyta</taxon>
        <taxon>Tracheophyta</taxon>
        <taxon>Spermatophyta</taxon>
        <taxon>Magnoliopsida</taxon>
        <taxon>Liliopsida</taxon>
        <taxon>Poales</taxon>
        <taxon>Cyperaceae</taxon>
        <taxon>Cyperoideae</taxon>
        <taxon>Cariceae</taxon>
        <taxon>Carex</taxon>
        <taxon>Carex subgen. Euthyceras</taxon>
    </lineage>
</organism>
<dbReference type="PANTHER" id="PTHR31744:SF221">
    <property type="entry name" value="NAC DOMAIN-CONTAINING PROTEIN 43-LIKE"/>
    <property type="match status" value="1"/>
</dbReference>
<dbReference type="Proteomes" id="UP000623129">
    <property type="component" value="Unassembled WGS sequence"/>
</dbReference>
<name>A0A833QE58_9POAL</name>
<dbReference type="EMBL" id="SWLB01000021">
    <property type="protein sequence ID" value="KAF3325120.1"/>
    <property type="molecule type" value="Genomic_DNA"/>
</dbReference>
<dbReference type="Gene3D" id="2.170.150.80">
    <property type="entry name" value="NAC domain"/>
    <property type="match status" value="1"/>
</dbReference>
<dbReference type="InterPro" id="IPR036093">
    <property type="entry name" value="NAC_dom_sf"/>
</dbReference>
<proteinExistence type="predicted"/>
<comment type="caution">
    <text evidence="7">The sequence shown here is derived from an EMBL/GenBank/DDBJ whole genome shotgun (WGS) entry which is preliminary data.</text>
</comment>
<feature type="region of interest" description="Disordered" evidence="5">
    <location>
        <begin position="375"/>
        <end position="395"/>
    </location>
</feature>
<reference evidence="7" key="1">
    <citation type="submission" date="2020-01" db="EMBL/GenBank/DDBJ databases">
        <title>Genome sequence of Kobresia littledalei, the first chromosome-level genome in the family Cyperaceae.</title>
        <authorList>
            <person name="Qu G."/>
        </authorList>
    </citation>
    <scope>NUCLEOTIDE SEQUENCE</scope>
    <source>
        <strain evidence="7">C.B.Clarke</strain>
        <tissue evidence="7">Leaf</tissue>
    </source>
</reference>
<evidence type="ECO:0000256" key="1">
    <source>
        <dbReference type="ARBA" id="ARBA00023015"/>
    </source>
</evidence>
<dbReference type="OrthoDB" id="1891465at2759"/>
<evidence type="ECO:0000313" key="8">
    <source>
        <dbReference type="Proteomes" id="UP000623129"/>
    </source>
</evidence>
<accession>A0A833QE58</accession>
<dbReference type="GO" id="GO:0003677">
    <property type="term" value="F:DNA binding"/>
    <property type="evidence" value="ECO:0007669"/>
    <property type="project" value="UniProtKB-KW"/>
</dbReference>
<evidence type="ECO:0000256" key="3">
    <source>
        <dbReference type="ARBA" id="ARBA00023163"/>
    </source>
</evidence>
<evidence type="ECO:0000256" key="5">
    <source>
        <dbReference type="SAM" id="MobiDB-lite"/>
    </source>
</evidence>
<keyword evidence="8" id="KW-1185">Reference proteome</keyword>
<dbReference type="Pfam" id="PF02365">
    <property type="entry name" value="NAM"/>
    <property type="match status" value="1"/>
</dbReference>
<protein>
    <submittedName>
        <fullName evidence="7">NAC domain-containing protein 43-like protein</fullName>
    </submittedName>
</protein>
<dbReference type="PROSITE" id="PS51005">
    <property type="entry name" value="NAC"/>
    <property type="match status" value="1"/>
</dbReference>
<keyword evidence="3" id="KW-0804">Transcription</keyword>
<evidence type="ECO:0000256" key="4">
    <source>
        <dbReference type="ARBA" id="ARBA00023242"/>
    </source>
</evidence>
<dbReference type="SUPFAM" id="SSF101941">
    <property type="entry name" value="NAC domain"/>
    <property type="match status" value="1"/>
</dbReference>
<dbReference type="FunFam" id="2.170.150.80:FF:000003">
    <property type="entry name" value="NAC domain-containing protein"/>
    <property type="match status" value="1"/>
</dbReference>
<evidence type="ECO:0000259" key="6">
    <source>
        <dbReference type="PROSITE" id="PS51005"/>
    </source>
</evidence>
<keyword evidence="2" id="KW-0238">DNA-binding</keyword>
<evidence type="ECO:0000313" key="7">
    <source>
        <dbReference type="EMBL" id="KAF3325120.1"/>
    </source>
</evidence>
<dbReference type="AlphaFoldDB" id="A0A833QE58"/>
<keyword evidence="1" id="KW-0805">Transcription regulation</keyword>
<feature type="domain" description="NAC" evidence="6">
    <location>
        <begin position="11"/>
        <end position="176"/>
    </location>
</feature>
<keyword evidence="4" id="KW-0539">Nucleus</keyword>